<dbReference type="RefSeq" id="XP_007678395.1">
    <property type="nucleotide sequence ID" value="XM_007680205.1"/>
</dbReference>
<name>M2N6D6_BAUPA</name>
<dbReference type="KEGG" id="bcom:BAUCODRAFT_553848"/>
<dbReference type="GeneID" id="19115440"/>
<sequence length="145" mass="15639">MHESAKVSLRVLAVYAGAEVLSTLGLSVGKPTSLAVNPQHAVIPRQPHITMVLASIVVVNQPPGAIGMAKHRLVLSMGKARVRRNLHARLEFTKADTPRPALWHAISGCKSRKDRLASQKQALQSTRCVLVRFHDSSINNDGAVG</sequence>
<dbReference type="HOGENOM" id="CLU_1786513_0_0_1"/>
<evidence type="ECO:0000313" key="1">
    <source>
        <dbReference type="EMBL" id="EMC94604.1"/>
    </source>
</evidence>
<organism evidence="1 2">
    <name type="scientific">Baudoinia panamericana (strain UAMH 10762)</name>
    <name type="common">Angels' share fungus</name>
    <name type="synonym">Baudoinia compniacensis (strain UAMH 10762)</name>
    <dbReference type="NCBI Taxonomy" id="717646"/>
    <lineage>
        <taxon>Eukaryota</taxon>
        <taxon>Fungi</taxon>
        <taxon>Dikarya</taxon>
        <taxon>Ascomycota</taxon>
        <taxon>Pezizomycotina</taxon>
        <taxon>Dothideomycetes</taxon>
        <taxon>Dothideomycetidae</taxon>
        <taxon>Mycosphaerellales</taxon>
        <taxon>Teratosphaeriaceae</taxon>
        <taxon>Baudoinia</taxon>
    </lineage>
</organism>
<keyword evidence="2" id="KW-1185">Reference proteome</keyword>
<proteinExistence type="predicted"/>
<reference evidence="1 2" key="1">
    <citation type="journal article" date="2012" name="PLoS Pathog.">
        <title>Diverse lifestyles and strategies of plant pathogenesis encoded in the genomes of eighteen Dothideomycetes fungi.</title>
        <authorList>
            <person name="Ohm R.A."/>
            <person name="Feau N."/>
            <person name="Henrissat B."/>
            <person name="Schoch C.L."/>
            <person name="Horwitz B.A."/>
            <person name="Barry K.W."/>
            <person name="Condon B.J."/>
            <person name="Copeland A.C."/>
            <person name="Dhillon B."/>
            <person name="Glaser F."/>
            <person name="Hesse C.N."/>
            <person name="Kosti I."/>
            <person name="LaButti K."/>
            <person name="Lindquist E.A."/>
            <person name="Lucas S."/>
            <person name="Salamov A.A."/>
            <person name="Bradshaw R.E."/>
            <person name="Ciuffetti L."/>
            <person name="Hamelin R.C."/>
            <person name="Kema G.H.J."/>
            <person name="Lawrence C."/>
            <person name="Scott J.A."/>
            <person name="Spatafora J.W."/>
            <person name="Turgeon B.G."/>
            <person name="de Wit P.J.G.M."/>
            <person name="Zhong S."/>
            <person name="Goodwin S.B."/>
            <person name="Grigoriev I.V."/>
        </authorList>
    </citation>
    <scope>NUCLEOTIDE SEQUENCE [LARGE SCALE GENOMIC DNA]</scope>
    <source>
        <strain evidence="1 2">UAMH 10762</strain>
    </source>
</reference>
<dbReference type="EMBL" id="KB445558">
    <property type="protein sequence ID" value="EMC94604.1"/>
    <property type="molecule type" value="Genomic_DNA"/>
</dbReference>
<dbReference type="Proteomes" id="UP000011761">
    <property type="component" value="Unassembled WGS sequence"/>
</dbReference>
<dbReference type="AlphaFoldDB" id="M2N6D6"/>
<evidence type="ECO:0000313" key="2">
    <source>
        <dbReference type="Proteomes" id="UP000011761"/>
    </source>
</evidence>
<protein>
    <submittedName>
        <fullName evidence="1">Uncharacterized protein</fullName>
    </submittedName>
</protein>
<accession>M2N6D6</accession>
<gene>
    <name evidence="1" type="ORF">BAUCODRAFT_553848</name>
</gene>